<name>A0A4Z2HVV4_9TELE</name>
<gene>
    <name evidence="1" type="ORF">EYF80_020735</name>
</gene>
<protein>
    <submittedName>
        <fullName evidence="1">Uncharacterized protein</fullName>
    </submittedName>
</protein>
<dbReference type="Proteomes" id="UP000314294">
    <property type="component" value="Unassembled WGS sequence"/>
</dbReference>
<dbReference type="EMBL" id="SRLO01000181">
    <property type="protein sequence ID" value="TNN69032.1"/>
    <property type="molecule type" value="Genomic_DNA"/>
</dbReference>
<reference evidence="1 2" key="1">
    <citation type="submission" date="2019-03" db="EMBL/GenBank/DDBJ databases">
        <title>First draft genome of Liparis tanakae, snailfish: a comprehensive survey of snailfish specific genes.</title>
        <authorList>
            <person name="Kim W."/>
            <person name="Song I."/>
            <person name="Jeong J.-H."/>
            <person name="Kim D."/>
            <person name="Kim S."/>
            <person name="Ryu S."/>
            <person name="Song J.Y."/>
            <person name="Lee S.K."/>
        </authorList>
    </citation>
    <scope>NUCLEOTIDE SEQUENCE [LARGE SCALE GENOMIC DNA]</scope>
    <source>
        <tissue evidence="1">Muscle</tissue>
    </source>
</reference>
<sequence length="130" mass="13960">MDGSETNGNGLESSVEILQHPSVYFDLAADILSRSHTQSDNHILVNDDDAAASSRRRPTFKLLGGKLLSVTQFVCIDGDQTLLYHWAASLGGRGVLQVSVGVRKAFGSLLLDSVPYAQRVVRVMGAAALF</sequence>
<keyword evidence="2" id="KW-1185">Reference proteome</keyword>
<accession>A0A4Z2HVV4</accession>
<evidence type="ECO:0000313" key="2">
    <source>
        <dbReference type="Proteomes" id="UP000314294"/>
    </source>
</evidence>
<evidence type="ECO:0000313" key="1">
    <source>
        <dbReference type="EMBL" id="TNN69032.1"/>
    </source>
</evidence>
<proteinExistence type="predicted"/>
<comment type="caution">
    <text evidence="1">The sequence shown here is derived from an EMBL/GenBank/DDBJ whole genome shotgun (WGS) entry which is preliminary data.</text>
</comment>
<dbReference type="AlphaFoldDB" id="A0A4Z2HVV4"/>
<organism evidence="1 2">
    <name type="scientific">Liparis tanakae</name>
    <name type="common">Tanaka's snailfish</name>
    <dbReference type="NCBI Taxonomy" id="230148"/>
    <lineage>
        <taxon>Eukaryota</taxon>
        <taxon>Metazoa</taxon>
        <taxon>Chordata</taxon>
        <taxon>Craniata</taxon>
        <taxon>Vertebrata</taxon>
        <taxon>Euteleostomi</taxon>
        <taxon>Actinopterygii</taxon>
        <taxon>Neopterygii</taxon>
        <taxon>Teleostei</taxon>
        <taxon>Neoteleostei</taxon>
        <taxon>Acanthomorphata</taxon>
        <taxon>Eupercaria</taxon>
        <taxon>Perciformes</taxon>
        <taxon>Cottioidei</taxon>
        <taxon>Cottales</taxon>
        <taxon>Liparidae</taxon>
        <taxon>Liparis</taxon>
    </lineage>
</organism>